<comment type="caution">
    <text evidence="3">The sequence shown here is derived from an EMBL/GenBank/DDBJ whole genome shotgun (WGS) entry which is preliminary data.</text>
</comment>
<comment type="similarity">
    <text evidence="1">Belongs to the short-chain dehydrogenases/reductases (SDR) family.</text>
</comment>
<dbReference type="RefSeq" id="WP_165566928.1">
    <property type="nucleotide sequence ID" value="NZ_SAYU02000077.1"/>
</dbReference>
<evidence type="ECO:0000256" key="2">
    <source>
        <dbReference type="ARBA" id="ARBA00023002"/>
    </source>
</evidence>
<evidence type="ECO:0000313" key="4">
    <source>
        <dbReference type="Proteomes" id="UP000287866"/>
    </source>
</evidence>
<dbReference type="PRINTS" id="PR00080">
    <property type="entry name" value="SDRFAMILY"/>
</dbReference>
<dbReference type="InterPro" id="IPR020904">
    <property type="entry name" value="Sc_DH/Rdtase_CS"/>
</dbReference>
<dbReference type="PRINTS" id="PR00081">
    <property type="entry name" value="GDHRDH"/>
</dbReference>
<dbReference type="AlphaFoldDB" id="A0A8T6R5U9"/>
<evidence type="ECO:0000256" key="1">
    <source>
        <dbReference type="ARBA" id="ARBA00006484"/>
    </source>
</evidence>
<keyword evidence="2" id="KW-0560">Oxidoreductase</keyword>
<dbReference type="SUPFAM" id="SSF51735">
    <property type="entry name" value="NAD(P)-binding Rossmann-fold domains"/>
    <property type="match status" value="1"/>
</dbReference>
<dbReference type="EMBL" id="SAYU02000077">
    <property type="protein sequence ID" value="NHA69818.1"/>
    <property type="molecule type" value="Genomic_DNA"/>
</dbReference>
<dbReference type="InterPro" id="IPR002347">
    <property type="entry name" value="SDR_fam"/>
</dbReference>
<accession>A0A8T6R5U9</accession>
<dbReference type="PANTHER" id="PTHR42760">
    <property type="entry name" value="SHORT-CHAIN DEHYDROGENASES/REDUCTASES FAMILY MEMBER"/>
    <property type="match status" value="1"/>
</dbReference>
<proteinExistence type="inferred from homology"/>
<gene>
    <name evidence="3" type="ORF">EPD83_017400</name>
</gene>
<dbReference type="Proteomes" id="UP000287866">
    <property type="component" value="Unassembled WGS sequence"/>
</dbReference>
<dbReference type="FunFam" id="3.40.50.720:FF:000084">
    <property type="entry name" value="Short-chain dehydrogenase reductase"/>
    <property type="match status" value="1"/>
</dbReference>
<dbReference type="GO" id="GO:0016616">
    <property type="term" value="F:oxidoreductase activity, acting on the CH-OH group of donors, NAD or NADP as acceptor"/>
    <property type="evidence" value="ECO:0007669"/>
    <property type="project" value="TreeGrafter"/>
</dbReference>
<evidence type="ECO:0000313" key="3">
    <source>
        <dbReference type="EMBL" id="NHA69818.1"/>
    </source>
</evidence>
<dbReference type="Pfam" id="PF13561">
    <property type="entry name" value="adh_short_C2"/>
    <property type="match status" value="1"/>
</dbReference>
<sequence length="249" mass="25155">MPPDLVAGRVAVVTGGARGIGLAVVAAVAARGVHVLCLDHPSADRSAFDAVCADAGVSGELVGVDVRDQAAVRTAVSSAGDLGRVSYAVNCAGVDALEPSAGVDAASWSRVLDVDLDGVMFACQAEHAVMAGGGSIVNIASMSGHVVNRGVTHAAYSAAKAGVIQLSKALAVEWAPEGLRVNSVSPGYTMTAMTRDNPPEVNAAFADQTPMARLAEVEEIAEPVVFLLGGRASFVTGTDLLVDGGFTAW</sequence>
<protein>
    <submittedName>
        <fullName evidence="3">SDR family oxidoreductase</fullName>
    </submittedName>
</protein>
<name>A0A8T6R5U9_9MICO</name>
<reference evidence="3" key="1">
    <citation type="submission" date="2020-03" db="EMBL/GenBank/DDBJ databases">
        <title>Phycicoccus flavus sp. nov., a novel endophytic actinobacterium isolated from branch of Kandelia candel.</title>
        <authorList>
            <person name="Tuo L."/>
        </authorList>
    </citation>
    <scope>NUCLEOTIDE SEQUENCE</scope>
    <source>
        <strain evidence="3">CMS6Z-2</strain>
    </source>
</reference>
<dbReference type="Gene3D" id="3.40.50.720">
    <property type="entry name" value="NAD(P)-binding Rossmann-like Domain"/>
    <property type="match status" value="1"/>
</dbReference>
<dbReference type="PROSITE" id="PS00061">
    <property type="entry name" value="ADH_SHORT"/>
    <property type="match status" value="1"/>
</dbReference>
<organism evidence="3 4">
    <name type="scientific">Phycicoccus flavus</name>
    <dbReference type="NCBI Taxonomy" id="2502783"/>
    <lineage>
        <taxon>Bacteria</taxon>
        <taxon>Bacillati</taxon>
        <taxon>Actinomycetota</taxon>
        <taxon>Actinomycetes</taxon>
        <taxon>Micrococcales</taxon>
        <taxon>Intrasporangiaceae</taxon>
        <taxon>Phycicoccus</taxon>
    </lineage>
</organism>
<dbReference type="InterPro" id="IPR036291">
    <property type="entry name" value="NAD(P)-bd_dom_sf"/>
</dbReference>
<keyword evidence="4" id="KW-1185">Reference proteome</keyword>